<feature type="domain" description="VTT" evidence="7">
    <location>
        <begin position="65"/>
        <end position="179"/>
    </location>
</feature>
<dbReference type="PANTHER" id="PTHR12677">
    <property type="entry name" value="GOLGI APPARATUS MEMBRANE PROTEIN TVP38-RELATED"/>
    <property type="match status" value="1"/>
</dbReference>
<name>A0A3B0UHD1_9ZZZZ</name>
<keyword evidence="3 6" id="KW-0812">Transmembrane</keyword>
<dbReference type="Pfam" id="PF09335">
    <property type="entry name" value="VTT_dom"/>
    <property type="match status" value="1"/>
</dbReference>
<evidence type="ECO:0000256" key="3">
    <source>
        <dbReference type="ARBA" id="ARBA00022692"/>
    </source>
</evidence>
<sequence length="222" mass="23905">MSRNKAGLIWRVLLFIGVFAAIVLAALNRDLLDVALIDLWLSQLGLWAPLAYMVLFALGTILFAPGALFALAGGALFGPLWGTLFNLLGATIGATIAFLIARYLAGDWVQSKTGSRLQRLIEGVEAEGWRFVALIRLVPIFPFNLSNYAFGLTKIPLFTYALTSLITMIPGALAYTWLGFAGREAIEGNGSAIKYALLGLALFAAIAFLPPIIKSMRVAPKS</sequence>
<comment type="subcellular location">
    <subcellularLocation>
        <location evidence="1">Cell membrane</location>
        <topology evidence="1">Multi-pass membrane protein</topology>
    </subcellularLocation>
</comment>
<evidence type="ECO:0000259" key="7">
    <source>
        <dbReference type="Pfam" id="PF09335"/>
    </source>
</evidence>
<keyword evidence="2" id="KW-1003">Cell membrane</keyword>
<evidence type="ECO:0000256" key="1">
    <source>
        <dbReference type="ARBA" id="ARBA00004651"/>
    </source>
</evidence>
<evidence type="ECO:0000256" key="6">
    <source>
        <dbReference type="SAM" id="Phobius"/>
    </source>
</evidence>
<dbReference type="InterPro" id="IPR015414">
    <property type="entry name" value="TMEM64"/>
</dbReference>
<feature type="transmembrane region" description="Helical" evidence="6">
    <location>
        <begin position="84"/>
        <end position="105"/>
    </location>
</feature>
<keyword evidence="5 6" id="KW-0472">Membrane</keyword>
<dbReference type="AlphaFoldDB" id="A0A3B0UHD1"/>
<gene>
    <name evidence="8" type="ORF">MNBD_ALPHA11-1589</name>
</gene>
<accession>A0A3B0UHD1</accession>
<keyword evidence="4 6" id="KW-1133">Transmembrane helix</keyword>
<evidence type="ECO:0000313" key="8">
    <source>
        <dbReference type="EMBL" id="VAW23909.1"/>
    </source>
</evidence>
<protein>
    <submittedName>
        <fullName evidence="8">DedA family protein, putative</fullName>
    </submittedName>
</protein>
<dbReference type="PANTHER" id="PTHR12677:SF59">
    <property type="entry name" value="GOLGI APPARATUS MEMBRANE PROTEIN TVP38-RELATED"/>
    <property type="match status" value="1"/>
</dbReference>
<reference evidence="8" key="1">
    <citation type="submission" date="2018-06" db="EMBL/GenBank/DDBJ databases">
        <authorList>
            <person name="Zhirakovskaya E."/>
        </authorList>
    </citation>
    <scope>NUCLEOTIDE SEQUENCE</scope>
</reference>
<dbReference type="EMBL" id="UOEQ01000493">
    <property type="protein sequence ID" value="VAW23909.1"/>
    <property type="molecule type" value="Genomic_DNA"/>
</dbReference>
<dbReference type="InterPro" id="IPR032816">
    <property type="entry name" value="VTT_dom"/>
</dbReference>
<feature type="transmembrane region" description="Helical" evidence="6">
    <location>
        <begin position="7"/>
        <end position="27"/>
    </location>
</feature>
<dbReference type="GO" id="GO:0005886">
    <property type="term" value="C:plasma membrane"/>
    <property type="evidence" value="ECO:0007669"/>
    <property type="project" value="UniProtKB-SubCell"/>
</dbReference>
<evidence type="ECO:0000256" key="4">
    <source>
        <dbReference type="ARBA" id="ARBA00022989"/>
    </source>
</evidence>
<evidence type="ECO:0000256" key="5">
    <source>
        <dbReference type="ARBA" id="ARBA00023136"/>
    </source>
</evidence>
<feature type="transmembrane region" description="Helical" evidence="6">
    <location>
        <begin position="157"/>
        <end position="180"/>
    </location>
</feature>
<feature type="transmembrane region" description="Helical" evidence="6">
    <location>
        <begin position="192"/>
        <end position="213"/>
    </location>
</feature>
<organism evidence="8">
    <name type="scientific">hydrothermal vent metagenome</name>
    <dbReference type="NCBI Taxonomy" id="652676"/>
    <lineage>
        <taxon>unclassified sequences</taxon>
        <taxon>metagenomes</taxon>
        <taxon>ecological metagenomes</taxon>
    </lineage>
</organism>
<proteinExistence type="predicted"/>
<evidence type="ECO:0000256" key="2">
    <source>
        <dbReference type="ARBA" id="ARBA00022475"/>
    </source>
</evidence>
<feature type="transmembrane region" description="Helical" evidence="6">
    <location>
        <begin position="47"/>
        <end position="72"/>
    </location>
</feature>